<evidence type="ECO:0000256" key="5">
    <source>
        <dbReference type="ARBA" id="ARBA00022737"/>
    </source>
</evidence>
<dbReference type="PANTHER" id="PTHR47930">
    <property type="entry name" value="YALI0C12947P"/>
    <property type="match status" value="1"/>
</dbReference>
<feature type="repeat" description="PPR" evidence="13">
    <location>
        <begin position="570"/>
        <end position="604"/>
    </location>
</feature>
<feature type="domain" description="Trichome birefringence-like N-terminal" evidence="16">
    <location>
        <begin position="732"/>
        <end position="781"/>
    </location>
</feature>
<feature type="compositionally biased region" description="Pro residues" evidence="14">
    <location>
        <begin position="274"/>
        <end position="285"/>
    </location>
</feature>
<keyword evidence="10" id="KW-0472">Membrane</keyword>
<feature type="region of interest" description="Disordered" evidence="14">
    <location>
        <begin position="231"/>
        <end position="253"/>
    </location>
</feature>
<keyword evidence="18" id="KW-1185">Reference proteome</keyword>
<dbReference type="InterPro" id="IPR026057">
    <property type="entry name" value="TBL_C"/>
</dbReference>
<comment type="subcellular location">
    <subcellularLocation>
        <location evidence="1">Golgi apparatus membrane</location>
        <topology evidence="1">Single-pass type II membrane protein</topology>
    </subcellularLocation>
</comment>
<dbReference type="PROSITE" id="PS51375">
    <property type="entry name" value="PPR"/>
    <property type="match status" value="1"/>
</dbReference>
<feature type="domain" description="Trichome birefringence-like C-terminal" evidence="15">
    <location>
        <begin position="861"/>
        <end position="1027"/>
    </location>
</feature>
<dbReference type="EnsemblPlants" id="OBART02G01320.1">
    <property type="protein sequence ID" value="OBART02G01320.1"/>
    <property type="gene ID" value="OBART02G01320"/>
</dbReference>
<dbReference type="GO" id="GO:0000139">
    <property type="term" value="C:Golgi membrane"/>
    <property type="evidence" value="ECO:0007669"/>
    <property type="project" value="UniProtKB-SubCell"/>
</dbReference>
<dbReference type="Pfam" id="PF01535">
    <property type="entry name" value="PPR"/>
    <property type="match status" value="1"/>
</dbReference>
<evidence type="ECO:0000256" key="10">
    <source>
        <dbReference type="ARBA" id="ARBA00023136"/>
    </source>
</evidence>
<dbReference type="InterPro" id="IPR002885">
    <property type="entry name" value="PPR_rpt"/>
</dbReference>
<dbReference type="Pfam" id="PF13839">
    <property type="entry name" value="PC-Esterase"/>
    <property type="match status" value="1"/>
</dbReference>
<dbReference type="Pfam" id="PF14416">
    <property type="entry name" value="PMR5N"/>
    <property type="match status" value="1"/>
</dbReference>
<keyword evidence="9" id="KW-0333">Golgi apparatus</keyword>
<keyword evidence="11" id="KW-1015">Disulfide bond</keyword>
<feature type="compositionally biased region" description="Basic residues" evidence="14">
    <location>
        <begin position="57"/>
        <end position="67"/>
    </location>
</feature>
<protein>
    <submittedName>
        <fullName evidence="17">Uncharacterized protein</fullName>
    </submittedName>
</protein>
<organism evidence="17">
    <name type="scientific">Oryza barthii</name>
    <dbReference type="NCBI Taxonomy" id="65489"/>
    <lineage>
        <taxon>Eukaryota</taxon>
        <taxon>Viridiplantae</taxon>
        <taxon>Streptophyta</taxon>
        <taxon>Embryophyta</taxon>
        <taxon>Tracheophyta</taxon>
        <taxon>Spermatophyta</taxon>
        <taxon>Magnoliopsida</taxon>
        <taxon>Liliopsida</taxon>
        <taxon>Poales</taxon>
        <taxon>Poaceae</taxon>
        <taxon>BOP clade</taxon>
        <taxon>Oryzoideae</taxon>
        <taxon>Oryzeae</taxon>
        <taxon>Oryzinae</taxon>
        <taxon>Oryza</taxon>
    </lineage>
</organism>
<evidence type="ECO:0000256" key="14">
    <source>
        <dbReference type="SAM" id="MobiDB-lite"/>
    </source>
</evidence>
<dbReference type="GO" id="GO:1990538">
    <property type="term" value="F:xylan O-acetyltransferase activity"/>
    <property type="evidence" value="ECO:0007669"/>
    <property type="project" value="UniProtKB-ARBA"/>
</dbReference>
<sequence length="1038" mass="114522">MKNTPRGGREEGRVGCGEEKPRKGGGRRVGGGEWQVKGGGDYKSVKVKYCDPVGPRRPGKTKTRRTTSKGSVQVTLSNNVGAEEEEEGRRRRTRVGGLAGDSAAESGATKGHAGVCRGCAWRGAAFEASFESAAAIAGRRGNLDQPVSSLARSRRSPGRGKRTIWRQSTGSMSLVNRPLPALYGICTASAKTRAWWLCRDGNLPSTSRISCTEPSNGGSAMELEVMDRNEQTYHENSSASEDEDDDEEEAVEWSKDELDAISALFDRPMRQKPPKPPNPVRQRPLPLPLPHKTRLPNAPAPKQHIRLAARAALSSRSSFSDQVCKNPEVLIGIAREIAALPPESDVSIVLDRWVRFLRKGSLSMTIRELGHMGLPERALQTLCWAQRQTVVPLFPDDRILASTIEVLARFDQLKMEDALEQCVPSASRAVLEAMVSGFIRAGKVGLARKLLEFATINKRTLSPSVHVKLMLEAVRTPEGYGLAAALLDELGERPELHLRQQDCTAVMKVCVKLRRYAAVESLFGWFRDTGGRPTVVMYTAVIHSRCRDGRHREALSLAWEMERHAGGLLDLPAYRVLVKLCVALCDHERGVRYLARMKDAGFVPTGDMYGGLIGGYAAEGRMGRCRRLIREAELAGVKLERRLLSRLSEMGAGPWPRVETHSVSISLSCLAAGDRSPGRGSLPQMPRRRLPLLLLLPITLTLFLLFPSPPPPRPPPHQPQPQPLPCGAAPSDATAGRWVPTREPLPPPLYTSSCPFHRNAWNCPRNSRPPVAALSWAPARCGVVPRIDAAEFLAVARGRRIGLVGDSLSENLVVALLCALRSADGGARKWKRRGAWRGGYFPRDDVVVAYHRAVLLAKYTWGLDKFPKETPLVFYRGGKPIEPPLGIYDGLKVVLKSMASYIEREVPSKTLKLWRTQSPRHFDGGEWDHNGSCVSDRLLQEHELDLWFDPRFGGVNKEARLVNSAIQEALIGTDIQLLNLTYMSEFRADAHPAIWLGKKDAVAVWGQDCMHWCLPGVPDTWVDILAARILHHLKQANG</sequence>
<feature type="compositionally biased region" description="Gly residues" evidence="14">
    <location>
        <begin position="27"/>
        <end position="41"/>
    </location>
</feature>
<evidence type="ECO:0000313" key="18">
    <source>
        <dbReference type="Proteomes" id="UP000026960"/>
    </source>
</evidence>
<feature type="region of interest" description="Disordered" evidence="14">
    <location>
        <begin position="1"/>
        <end position="107"/>
    </location>
</feature>
<feature type="compositionally biased region" description="Pro residues" evidence="14">
    <location>
        <begin position="709"/>
        <end position="724"/>
    </location>
</feature>
<dbReference type="eggNOG" id="KOG4197">
    <property type="taxonomic scope" value="Eukaryota"/>
</dbReference>
<name>A0A0D3EZU7_9ORYZ</name>
<dbReference type="AlphaFoldDB" id="A0A0D3EZU7"/>
<keyword evidence="3" id="KW-0808">Transferase</keyword>
<evidence type="ECO:0000256" key="13">
    <source>
        <dbReference type="PROSITE-ProRule" id="PRU00708"/>
    </source>
</evidence>
<dbReference type="Gene3D" id="1.25.40.10">
    <property type="entry name" value="Tetratricopeptide repeat domain"/>
    <property type="match status" value="1"/>
</dbReference>
<accession>A0A0D3EZU7</accession>
<keyword evidence="4" id="KW-0812">Transmembrane</keyword>
<keyword evidence="6" id="KW-0809">Transit peptide</keyword>
<keyword evidence="7" id="KW-0735">Signal-anchor</keyword>
<evidence type="ECO:0000259" key="15">
    <source>
        <dbReference type="Pfam" id="PF13839"/>
    </source>
</evidence>
<evidence type="ECO:0000256" key="9">
    <source>
        <dbReference type="ARBA" id="ARBA00023034"/>
    </source>
</evidence>
<dbReference type="Gramene" id="OBART02G01320.1">
    <property type="protein sequence ID" value="OBART02G01320.1"/>
    <property type="gene ID" value="OBART02G01320"/>
</dbReference>
<dbReference type="InterPro" id="IPR025846">
    <property type="entry name" value="TBL_N"/>
</dbReference>
<dbReference type="Proteomes" id="UP000026960">
    <property type="component" value="Chromosome 2"/>
</dbReference>
<feature type="region of interest" description="Disordered" evidence="14">
    <location>
        <begin position="266"/>
        <end position="285"/>
    </location>
</feature>
<proteinExistence type="inferred from homology"/>
<feature type="region of interest" description="Disordered" evidence="14">
    <location>
        <begin position="709"/>
        <end position="737"/>
    </location>
</feature>
<dbReference type="HOGENOM" id="CLU_011032_0_0_1"/>
<evidence type="ECO:0000256" key="7">
    <source>
        <dbReference type="ARBA" id="ARBA00022968"/>
    </source>
</evidence>
<dbReference type="PANTHER" id="PTHR47930:SF2">
    <property type="entry name" value="PENTATRICOPEPTIDE REPEAT PROTEIN (AFU_ORTHOLOGUE AFUA_8G04250)"/>
    <property type="match status" value="1"/>
</dbReference>
<keyword evidence="8" id="KW-1133">Transmembrane helix</keyword>
<evidence type="ECO:0000256" key="2">
    <source>
        <dbReference type="ARBA" id="ARBA00007727"/>
    </source>
</evidence>
<feature type="compositionally biased region" description="Basic and acidic residues" evidence="14">
    <location>
        <begin position="7"/>
        <end position="22"/>
    </location>
</feature>
<evidence type="ECO:0000256" key="12">
    <source>
        <dbReference type="ARBA" id="ARBA00023180"/>
    </source>
</evidence>
<evidence type="ECO:0000256" key="6">
    <source>
        <dbReference type="ARBA" id="ARBA00022946"/>
    </source>
</evidence>
<evidence type="ECO:0000256" key="4">
    <source>
        <dbReference type="ARBA" id="ARBA00022692"/>
    </source>
</evidence>
<evidence type="ECO:0000259" key="16">
    <source>
        <dbReference type="Pfam" id="PF14416"/>
    </source>
</evidence>
<evidence type="ECO:0000256" key="3">
    <source>
        <dbReference type="ARBA" id="ARBA00022679"/>
    </source>
</evidence>
<keyword evidence="5" id="KW-0677">Repeat</keyword>
<evidence type="ECO:0000256" key="1">
    <source>
        <dbReference type="ARBA" id="ARBA00004323"/>
    </source>
</evidence>
<keyword evidence="12" id="KW-0325">Glycoprotein</keyword>
<dbReference type="InterPro" id="IPR011990">
    <property type="entry name" value="TPR-like_helical_dom_sf"/>
</dbReference>
<reference evidence="17" key="2">
    <citation type="submission" date="2015-03" db="UniProtKB">
        <authorList>
            <consortium name="EnsemblPlants"/>
        </authorList>
    </citation>
    <scope>IDENTIFICATION</scope>
</reference>
<evidence type="ECO:0000256" key="11">
    <source>
        <dbReference type="ARBA" id="ARBA00023157"/>
    </source>
</evidence>
<evidence type="ECO:0000256" key="8">
    <source>
        <dbReference type="ARBA" id="ARBA00022989"/>
    </source>
</evidence>
<reference evidence="17" key="1">
    <citation type="journal article" date="2009" name="Rice">
        <title>De Novo Next Generation Sequencing of Plant Genomes.</title>
        <authorList>
            <person name="Rounsley S."/>
            <person name="Marri P.R."/>
            <person name="Yu Y."/>
            <person name="He R."/>
            <person name="Sisneros N."/>
            <person name="Goicoechea J.L."/>
            <person name="Lee S.J."/>
            <person name="Angelova A."/>
            <person name="Kudrna D."/>
            <person name="Luo M."/>
            <person name="Affourtit J."/>
            <person name="Desany B."/>
            <person name="Knight J."/>
            <person name="Niazi F."/>
            <person name="Egholm M."/>
            <person name="Wing R.A."/>
        </authorList>
    </citation>
    <scope>NUCLEOTIDE SEQUENCE [LARGE SCALE GENOMIC DNA]</scope>
    <source>
        <strain evidence="17">cv. IRGC 105608</strain>
    </source>
</reference>
<evidence type="ECO:0000313" key="17">
    <source>
        <dbReference type="EnsemblPlants" id="OBART02G01320.1"/>
    </source>
</evidence>
<feature type="compositionally biased region" description="Acidic residues" evidence="14">
    <location>
        <begin position="240"/>
        <end position="251"/>
    </location>
</feature>
<dbReference type="PaxDb" id="65489-OBART02G01320.1"/>
<comment type="similarity">
    <text evidence="2">Belongs to the PC-esterase family. TBL subfamily.</text>
</comment>
<dbReference type="STRING" id="65489.A0A0D3EZU7"/>